<reference evidence="1 2" key="1">
    <citation type="journal article" date="2022" name="Plant J.">
        <title>Chromosome-level genome of Camellia lanceoleosa provides a valuable resource for understanding genome evolution and self-incompatibility.</title>
        <authorList>
            <person name="Gong W."/>
            <person name="Xiao S."/>
            <person name="Wang L."/>
            <person name="Liao Z."/>
            <person name="Chang Y."/>
            <person name="Mo W."/>
            <person name="Hu G."/>
            <person name="Li W."/>
            <person name="Zhao G."/>
            <person name="Zhu H."/>
            <person name="Hu X."/>
            <person name="Ji K."/>
            <person name="Xiang X."/>
            <person name="Song Q."/>
            <person name="Yuan D."/>
            <person name="Jin S."/>
            <person name="Zhang L."/>
        </authorList>
    </citation>
    <scope>NUCLEOTIDE SEQUENCE [LARGE SCALE GENOMIC DNA]</scope>
    <source>
        <strain evidence="1">SQ_2022a</strain>
    </source>
</reference>
<evidence type="ECO:0000313" key="1">
    <source>
        <dbReference type="EMBL" id="KAI8011712.1"/>
    </source>
</evidence>
<dbReference type="Proteomes" id="UP001060215">
    <property type="component" value="Chromosome 5"/>
</dbReference>
<accession>A0ACC0HGQ5</accession>
<proteinExistence type="predicted"/>
<comment type="caution">
    <text evidence="1">The sequence shown here is derived from an EMBL/GenBank/DDBJ whole genome shotgun (WGS) entry which is preliminary data.</text>
</comment>
<sequence>MAAMAGDDCVCGSLNKQEQEQEQVDPSQKKQKIEGDEHNDDDQQQEESEEEKKRCYDSEQEDRIYNDGMRCMTVEEAQKYDGGFDALVLPDCIFAYGLGELDERSRPFQEISPVQFLPLPSLTVTKYHECFNEAFGRKQHKPRREKRRGYCEAVEEDNFYACWNFIDFEL</sequence>
<evidence type="ECO:0000313" key="2">
    <source>
        <dbReference type="Proteomes" id="UP001060215"/>
    </source>
</evidence>
<organism evidence="1 2">
    <name type="scientific">Camellia lanceoleosa</name>
    <dbReference type="NCBI Taxonomy" id="1840588"/>
    <lineage>
        <taxon>Eukaryota</taxon>
        <taxon>Viridiplantae</taxon>
        <taxon>Streptophyta</taxon>
        <taxon>Embryophyta</taxon>
        <taxon>Tracheophyta</taxon>
        <taxon>Spermatophyta</taxon>
        <taxon>Magnoliopsida</taxon>
        <taxon>eudicotyledons</taxon>
        <taxon>Gunneridae</taxon>
        <taxon>Pentapetalae</taxon>
        <taxon>asterids</taxon>
        <taxon>Ericales</taxon>
        <taxon>Theaceae</taxon>
        <taxon>Camellia</taxon>
    </lineage>
</organism>
<dbReference type="EMBL" id="CM045762">
    <property type="protein sequence ID" value="KAI8011712.1"/>
    <property type="molecule type" value="Genomic_DNA"/>
</dbReference>
<name>A0ACC0HGQ5_9ERIC</name>
<protein>
    <submittedName>
        <fullName evidence="1">Uncharacterized protein</fullName>
    </submittedName>
</protein>
<keyword evidence="2" id="KW-1185">Reference proteome</keyword>
<gene>
    <name evidence="1" type="ORF">LOK49_LG06G01178</name>
</gene>